<feature type="binding site" evidence="10">
    <location>
        <begin position="111"/>
        <end position="117"/>
    </location>
    <ligand>
        <name>ATP</name>
        <dbReference type="ChEBI" id="CHEBI:30616"/>
    </ligand>
</feature>
<dbReference type="Pfam" id="PF02875">
    <property type="entry name" value="Mur_ligase_C"/>
    <property type="match status" value="1"/>
</dbReference>
<dbReference type="Gene3D" id="3.40.1190.10">
    <property type="entry name" value="Mur-like, catalytic domain"/>
    <property type="match status" value="1"/>
</dbReference>
<feature type="domain" description="Mur ligase central" evidence="14">
    <location>
        <begin position="109"/>
        <end position="298"/>
    </location>
</feature>
<dbReference type="RefSeq" id="WP_167081199.1">
    <property type="nucleotide sequence ID" value="NZ_BAAADC010000001.1"/>
</dbReference>
<evidence type="ECO:0000259" key="14">
    <source>
        <dbReference type="Pfam" id="PF08245"/>
    </source>
</evidence>
<dbReference type="GO" id="GO:0008360">
    <property type="term" value="P:regulation of cell shape"/>
    <property type="evidence" value="ECO:0007669"/>
    <property type="project" value="UniProtKB-KW"/>
</dbReference>
<protein>
    <recommendedName>
        <fullName evidence="10 11">UDP-N-acetylmuramoyl-tripeptide--D-alanyl-D-alanine ligase</fullName>
        <ecNumber evidence="10 11">6.3.2.10</ecNumber>
    </recommendedName>
    <alternativeName>
        <fullName evidence="10">D-alanyl-D-alanine-adding enzyme</fullName>
    </alternativeName>
</protein>
<dbReference type="GO" id="GO:0047480">
    <property type="term" value="F:UDP-N-acetylmuramoyl-tripeptide-D-alanyl-D-alanine ligase activity"/>
    <property type="evidence" value="ECO:0007669"/>
    <property type="project" value="UniProtKB-UniRule"/>
</dbReference>
<keyword evidence="2 10" id="KW-0436">Ligase</keyword>
<dbReference type="InterPro" id="IPR013221">
    <property type="entry name" value="Mur_ligase_cen"/>
</dbReference>
<dbReference type="AlphaFoldDB" id="A0A846MWA9"/>
<evidence type="ECO:0000256" key="10">
    <source>
        <dbReference type="HAMAP-Rule" id="MF_02019"/>
    </source>
</evidence>
<accession>A0A846MWA9</accession>
<comment type="catalytic activity">
    <reaction evidence="10 11">
        <text>D-alanyl-D-alanine + UDP-N-acetyl-alpha-D-muramoyl-L-alanyl-gamma-D-glutamyl-meso-2,6-diaminopimelate + ATP = UDP-N-acetyl-alpha-D-muramoyl-L-alanyl-gamma-D-glutamyl-meso-2,6-diaminopimeloyl-D-alanyl-D-alanine + ADP + phosphate + H(+)</text>
        <dbReference type="Rhea" id="RHEA:28374"/>
        <dbReference type="ChEBI" id="CHEBI:15378"/>
        <dbReference type="ChEBI" id="CHEBI:30616"/>
        <dbReference type="ChEBI" id="CHEBI:43474"/>
        <dbReference type="ChEBI" id="CHEBI:57822"/>
        <dbReference type="ChEBI" id="CHEBI:61386"/>
        <dbReference type="ChEBI" id="CHEBI:83905"/>
        <dbReference type="ChEBI" id="CHEBI:456216"/>
        <dbReference type="EC" id="6.3.2.10"/>
    </reaction>
</comment>
<dbReference type="EMBL" id="JAASRM010000001">
    <property type="protein sequence ID" value="NIK87505.1"/>
    <property type="molecule type" value="Genomic_DNA"/>
</dbReference>
<dbReference type="InterPro" id="IPR035911">
    <property type="entry name" value="MurE/MurF_N"/>
</dbReference>
<dbReference type="Gene3D" id="3.40.1390.10">
    <property type="entry name" value="MurE/MurF, N-terminal domain"/>
    <property type="match status" value="1"/>
</dbReference>
<dbReference type="InterPro" id="IPR005863">
    <property type="entry name" value="UDP-N-AcMur_synth"/>
</dbReference>
<comment type="caution">
    <text evidence="15">The sequence shown here is derived from an EMBL/GenBank/DDBJ whole genome shotgun (WGS) entry which is preliminary data.</text>
</comment>
<evidence type="ECO:0000256" key="9">
    <source>
        <dbReference type="ARBA" id="ARBA00023316"/>
    </source>
</evidence>
<dbReference type="SUPFAM" id="SSF53244">
    <property type="entry name" value="MurD-like peptide ligases, peptide-binding domain"/>
    <property type="match status" value="1"/>
</dbReference>
<dbReference type="InterPro" id="IPR004101">
    <property type="entry name" value="Mur_ligase_C"/>
</dbReference>
<keyword evidence="16" id="KW-1185">Reference proteome</keyword>
<keyword evidence="3 10" id="KW-0132">Cell division</keyword>
<dbReference type="SUPFAM" id="SSF53623">
    <property type="entry name" value="MurD-like peptide ligases, catalytic domain"/>
    <property type="match status" value="1"/>
</dbReference>
<dbReference type="GO" id="GO:0009252">
    <property type="term" value="P:peptidoglycan biosynthetic process"/>
    <property type="evidence" value="ECO:0007669"/>
    <property type="project" value="UniProtKB-UniRule"/>
</dbReference>
<dbReference type="NCBIfam" id="TIGR01143">
    <property type="entry name" value="murF"/>
    <property type="match status" value="1"/>
</dbReference>
<evidence type="ECO:0000259" key="12">
    <source>
        <dbReference type="Pfam" id="PF01225"/>
    </source>
</evidence>
<dbReference type="InterPro" id="IPR036615">
    <property type="entry name" value="Mur_ligase_C_dom_sf"/>
</dbReference>
<evidence type="ECO:0000256" key="5">
    <source>
        <dbReference type="ARBA" id="ARBA00022840"/>
    </source>
</evidence>
<dbReference type="GO" id="GO:0005737">
    <property type="term" value="C:cytoplasm"/>
    <property type="evidence" value="ECO:0007669"/>
    <property type="project" value="UniProtKB-SubCell"/>
</dbReference>
<keyword evidence="7 10" id="KW-0573">Peptidoglycan synthesis</keyword>
<evidence type="ECO:0000256" key="4">
    <source>
        <dbReference type="ARBA" id="ARBA00022741"/>
    </source>
</evidence>
<dbReference type="Pfam" id="PF08245">
    <property type="entry name" value="Mur_ligase_M"/>
    <property type="match status" value="1"/>
</dbReference>
<evidence type="ECO:0000313" key="15">
    <source>
        <dbReference type="EMBL" id="NIK87505.1"/>
    </source>
</evidence>
<dbReference type="GO" id="GO:0051301">
    <property type="term" value="P:cell division"/>
    <property type="evidence" value="ECO:0007669"/>
    <property type="project" value="UniProtKB-KW"/>
</dbReference>
<dbReference type="Gene3D" id="3.90.190.20">
    <property type="entry name" value="Mur ligase, C-terminal domain"/>
    <property type="match status" value="1"/>
</dbReference>
<evidence type="ECO:0000256" key="1">
    <source>
        <dbReference type="ARBA" id="ARBA00022490"/>
    </source>
</evidence>
<evidence type="ECO:0000256" key="3">
    <source>
        <dbReference type="ARBA" id="ARBA00022618"/>
    </source>
</evidence>
<organism evidence="15 16">
    <name type="scientific">Rhizomicrobium palustre</name>
    <dbReference type="NCBI Taxonomy" id="189966"/>
    <lineage>
        <taxon>Bacteria</taxon>
        <taxon>Pseudomonadati</taxon>
        <taxon>Pseudomonadota</taxon>
        <taxon>Alphaproteobacteria</taxon>
        <taxon>Micropepsales</taxon>
        <taxon>Micropepsaceae</taxon>
        <taxon>Rhizomicrobium</taxon>
    </lineage>
</organism>
<dbReference type="GO" id="GO:0005524">
    <property type="term" value="F:ATP binding"/>
    <property type="evidence" value="ECO:0007669"/>
    <property type="project" value="UniProtKB-UniRule"/>
</dbReference>
<evidence type="ECO:0000256" key="11">
    <source>
        <dbReference type="RuleBase" id="RU004136"/>
    </source>
</evidence>
<sequence>MSPPNISPLWTSEEIERATLGRASAPFTVTGLAIDSRKLQPGELYVAIKGENKDGHEFTANAFENKAGAALVSKSVEGGPTITVAHTQRALEDLARAARARSAAKIIGVTGSAGKTTTKEILKLAFEALGQTYASGASFNNHWGVPFSLANFPREAAFGVFEIGMNHFGEIRNLVSFVRPHIALVTTIAPAHLEFFGNCEAIADAKSEIFEGLMPGGFALLPVDSPYCERLRARAKQIGVTNILTFGSAQCADARLISVEEAASGIRLKAEIQGKAIDAVVGAPGAHIASNTLGALLAVSVAGGDAEMAAATLADFAPLKGRGARIKAGNIEIIDESYNANPASMVAALALLSKAPGRKVAVLGDMLELGPQSPDLHAGLAAHLAAADRVFLAGSNMKSLADVLSGASYAANSAELAPLVTEAVRDGDTVLVKGSNGSRMTVVIDALKSRFGG</sequence>
<reference evidence="15 16" key="1">
    <citation type="submission" date="2020-03" db="EMBL/GenBank/DDBJ databases">
        <title>Genomic Encyclopedia of Type Strains, Phase IV (KMG-IV): sequencing the most valuable type-strain genomes for metagenomic binning, comparative biology and taxonomic classification.</title>
        <authorList>
            <person name="Goeker M."/>
        </authorList>
    </citation>
    <scope>NUCLEOTIDE SEQUENCE [LARGE SCALE GENOMIC DNA]</scope>
    <source>
        <strain evidence="15 16">DSM 19867</strain>
    </source>
</reference>
<comment type="similarity">
    <text evidence="10">Belongs to the MurCDEF family. MurF subfamily.</text>
</comment>
<dbReference type="SUPFAM" id="SSF63418">
    <property type="entry name" value="MurE/MurF N-terminal domain"/>
    <property type="match status" value="1"/>
</dbReference>
<keyword evidence="9 10" id="KW-0961">Cell wall biogenesis/degradation</keyword>
<dbReference type="PANTHER" id="PTHR43024:SF1">
    <property type="entry name" value="UDP-N-ACETYLMURAMOYL-TRIPEPTIDE--D-ALANYL-D-ALANINE LIGASE"/>
    <property type="match status" value="1"/>
</dbReference>
<evidence type="ECO:0000256" key="8">
    <source>
        <dbReference type="ARBA" id="ARBA00023306"/>
    </source>
</evidence>
<keyword evidence="1 10" id="KW-0963">Cytoplasm</keyword>
<dbReference type="EC" id="6.3.2.10" evidence="10 11"/>
<evidence type="ECO:0000256" key="6">
    <source>
        <dbReference type="ARBA" id="ARBA00022960"/>
    </source>
</evidence>
<comment type="subcellular location">
    <subcellularLocation>
        <location evidence="10 11">Cytoplasm</location>
    </subcellularLocation>
</comment>
<proteinExistence type="inferred from homology"/>
<feature type="domain" description="Mur ligase N-terminal catalytic" evidence="12">
    <location>
        <begin position="29"/>
        <end position="76"/>
    </location>
</feature>
<dbReference type="PANTHER" id="PTHR43024">
    <property type="entry name" value="UDP-N-ACETYLMURAMOYL-TRIPEPTIDE--D-ALANYL-D-ALANINE LIGASE"/>
    <property type="match status" value="1"/>
</dbReference>
<keyword evidence="4 10" id="KW-0547">Nucleotide-binding</keyword>
<dbReference type="InterPro" id="IPR000713">
    <property type="entry name" value="Mur_ligase_N"/>
</dbReference>
<keyword evidence="6 10" id="KW-0133">Cell shape</keyword>
<feature type="domain" description="Mur ligase C-terminal" evidence="13">
    <location>
        <begin position="322"/>
        <end position="435"/>
    </location>
</feature>
<evidence type="ECO:0000313" key="16">
    <source>
        <dbReference type="Proteomes" id="UP000570514"/>
    </source>
</evidence>
<keyword evidence="5 10" id="KW-0067">ATP-binding</keyword>
<dbReference type="Pfam" id="PF01225">
    <property type="entry name" value="Mur_ligase"/>
    <property type="match status" value="1"/>
</dbReference>
<dbReference type="InterPro" id="IPR036565">
    <property type="entry name" value="Mur-like_cat_sf"/>
</dbReference>
<gene>
    <name evidence="10" type="primary">murF</name>
    <name evidence="15" type="ORF">FHS83_000823</name>
</gene>
<evidence type="ECO:0000259" key="13">
    <source>
        <dbReference type="Pfam" id="PF02875"/>
    </source>
</evidence>
<dbReference type="Proteomes" id="UP000570514">
    <property type="component" value="Unassembled WGS sequence"/>
</dbReference>
<dbReference type="InterPro" id="IPR051046">
    <property type="entry name" value="MurCDEF_CellWall_CoF430Synth"/>
</dbReference>
<comment type="pathway">
    <text evidence="10 11">Cell wall biogenesis; peptidoglycan biosynthesis.</text>
</comment>
<dbReference type="HAMAP" id="MF_02019">
    <property type="entry name" value="MurF"/>
    <property type="match status" value="1"/>
</dbReference>
<dbReference type="UniPathway" id="UPA00219"/>
<comment type="function">
    <text evidence="10 11">Involved in cell wall formation. Catalyzes the final step in the synthesis of UDP-N-acetylmuramoyl-pentapeptide, the precursor of murein.</text>
</comment>
<name>A0A846MWA9_9PROT</name>
<dbReference type="GO" id="GO:0071555">
    <property type="term" value="P:cell wall organization"/>
    <property type="evidence" value="ECO:0007669"/>
    <property type="project" value="UniProtKB-KW"/>
</dbReference>
<keyword evidence="8 10" id="KW-0131">Cell cycle</keyword>
<evidence type="ECO:0000256" key="7">
    <source>
        <dbReference type="ARBA" id="ARBA00022984"/>
    </source>
</evidence>
<evidence type="ECO:0000256" key="2">
    <source>
        <dbReference type="ARBA" id="ARBA00022598"/>
    </source>
</evidence>